<name>A0A6N9TFL6_9ALTE</name>
<sequence>MTDLLLSPSNLWFSIALTAIAFIAVLELVSMLFGLSLLGIGDEIGETSADGFMGTELASWLNINKVPFLVWLVVFLTCFGLSGITINGISSLTFNTALPKLVSVPAAVILGLFITSKSVFIIAHLLPSVETSAMHSDDFVGAVAQITIGRASRGNPAEAKFTDNFSQPHFVLVEPLEPEELFDKGERVILVQKNPHSWFATRYQ</sequence>
<evidence type="ECO:0000256" key="1">
    <source>
        <dbReference type="SAM" id="Phobius"/>
    </source>
</evidence>
<evidence type="ECO:0000259" key="2">
    <source>
        <dbReference type="Pfam" id="PF07290"/>
    </source>
</evidence>
<gene>
    <name evidence="4" type="ORF">GTQ48_11190</name>
</gene>
<evidence type="ECO:0000313" key="4">
    <source>
        <dbReference type="EMBL" id="NDW16083.1"/>
    </source>
</evidence>
<dbReference type="Proteomes" id="UP000471381">
    <property type="component" value="Unassembled WGS sequence"/>
</dbReference>
<comment type="caution">
    <text evidence="4">The sequence shown here is derived from an EMBL/GenBank/DDBJ whole genome shotgun (WGS) entry which is preliminary data.</text>
</comment>
<feature type="transmembrane region" description="Helical" evidence="1">
    <location>
        <begin position="68"/>
        <end position="89"/>
    </location>
</feature>
<dbReference type="RefSeq" id="WP_163106775.1">
    <property type="nucleotide sequence ID" value="NZ_JAAAWO010000007.1"/>
</dbReference>
<dbReference type="InterPro" id="IPR048376">
    <property type="entry name" value="YqiJ_N"/>
</dbReference>
<feature type="domain" description="Inner membrane protein YqiJ N-terminal" evidence="3">
    <location>
        <begin position="10"/>
        <end position="115"/>
    </location>
</feature>
<evidence type="ECO:0000259" key="3">
    <source>
        <dbReference type="Pfam" id="PF21001"/>
    </source>
</evidence>
<dbReference type="Pfam" id="PF07290">
    <property type="entry name" value="YqiJ_OB"/>
    <property type="match status" value="1"/>
</dbReference>
<keyword evidence="1" id="KW-0812">Transmembrane</keyword>
<organism evidence="4 5">
    <name type="scientific">Alteromonas genovensis</name>
    <dbReference type="NCBI Taxonomy" id="471225"/>
    <lineage>
        <taxon>Bacteria</taxon>
        <taxon>Pseudomonadati</taxon>
        <taxon>Pseudomonadota</taxon>
        <taxon>Gammaproteobacteria</taxon>
        <taxon>Alteromonadales</taxon>
        <taxon>Alteromonadaceae</taxon>
        <taxon>Alteromonas/Salinimonas group</taxon>
        <taxon>Alteromonas</taxon>
    </lineage>
</organism>
<keyword evidence="1" id="KW-0472">Membrane</keyword>
<proteinExistence type="predicted"/>
<dbReference type="InterPro" id="IPR010840">
    <property type="entry name" value="YqiJ_OB"/>
</dbReference>
<evidence type="ECO:0000313" key="5">
    <source>
        <dbReference type="Proteomes" id="UP000471381"/>
    </source>
</evidence>
<dbReference type="EMBL" id="JAAAWO010000007">
    <property type="protein sequence ID" value="NDW16083.1"/>
    <property type="molecule type" value="Genomic_DNA"/>
</dbReference>
<feature type="transmembrane region" description="Helical" evidence="1">
    <location>
        <begin position="12"/>
        <end position="38"/>
    </location>
</feature>
<accession>A0A6N9TFL6</accession>
<keyword evidence="1" id="KW-1133">Transmembrane helix</keyword>
<reference evidence="4 5" key="1">
    <citation type="submission" date="2020-01" db="EMBL/GenBank/DDBJ databases">
        <title>Genomes of bacteria type strains.</title>
        <authorList>
            <person name="Chen J."/>
            <person name="Zhu S."/>
            <person name="Yang J."/>
        </authorList>
    </citation>
    <scope>NUCLEOTIDE SEQUENCE [LARGE SCALE GENOMIC DNA]</scope>
    <source>
        <strain evidence="4 5">LMG 24078</strain>
    </source>
</reference>
<keyword evidence="5" id="KW-1185">Reference proteome</keyword>
<dbReference type="AlphaFoldDB" id="A0A6N9TFL6"/>
<protein>
    <submittedName>
        <fullName evidence="4">DUF1449 family protein</fullName>
    </submittedName>
</protein>
<dbReference type="Pfam" id="PF21001">
    <property type="entry name" value="YqiJ_N"/>
    <property type="match status" value="1"/>
</dbReference>
<feature type="domain" description="Inner membrane protein YqiJ OB-fold" evidence="2">
    <location>
        <begin position="139"/>
        <end position="200"/>
    </location>
</feature>
<feature type="transmembrane region" description="Helical" evidence="1">
    <location>
        <begin position="101"/>
        <end position="126"/>
    </location>
</feature>